<evidence type="ECO:0000313" key="9">
    <source>
        <dbReference type="Proteomes" id="UP000023152"/>
    </source>
</evidence>
<feature type="domain" description="TLC" evidence="7">
    <location>
        <begin position="187"/>
        <end position="388"/>
    </location>
</feature>
<dbReference type="GO" id="GO:0016020">
    <property type="term" value="C:membrane"/>
    <property type="evidence" value="ECO:0007669"/>
    <property type="project" value="UniProtKB-SubCell"/>
</dbReference>
<feature type="transmembrane region" description="Helical" evidence="6">
    <location>
        <begin position="261"/>
        <end position="281"/>
    </location>
</feature>
<evidence type="ECO:0000256" key="6">
    <source>
        <dbReference type="SAM" id="Phobius"/>
    </source>
</evidence>
<sequence>MWRVFDIERIVCVAREEKKMLIPFPLVGQQQNNKGKNKQTTKATLITIWRYCSGYLMRPIAQHFAQQHFVCKIPSFLHSIAEEDEWKLKNMQKLCFNEIKQQWAAVSSMTNSNSKSHHHVQTHRHHHHHKTAEEEIVKSSVINPKKNKAENAAFINFIHQQTGFEKSQIMEYWSYYVTTLQSEEFVQKYIEELWKVFTVLLIMCTGIYVMSQEDVLYAGNVCYTRWPQHSNRNLKFYYQLSFGYHLHRVVYQLFDTQRSDFVIMMIHHCITVVLIFSSYFFGLMEVGGLVMAVHDNADFFLAGAKTCIYSNEKFGRDLCFGAFVLSWIVVRIFVFSWKVLYPLTFQTTPMYSCRPLHMIAFQILLYLLLVCSSFFFSLLLFQFATKQQITNPRCCLSLSI</sequence>
<dbReference type="Proteomes" id="UP000023152">
    <property type="component" value="Unassembled WGS sequence"/>
</dbReference>
<protein>
    <recommendedName>
        <fullName evidence="7">TLC domain-containing protein</fullName>
    </recommendedName>
</protein>
<proteinExistence type="predicted"/>
<dbReference type="InterPro" id="IPR016439">
    <property type="entry name" value="Lag1/Lac1-like"/>
</dbReference>
<evidence type="ECO:0000259" key="7">
    <source>
        <dbReference type="SMART" id="SM00724"/>
    </source>
</evidence>
<organism evidence="8 9">
    <name type="scientific">Reticulomyxa filosa</name>
    <dbReference type="NCBI Taxonomy" id="46433"/>
    <lineage>
        <taxon>Eukaryota</taxon>
        <taxon>Sar</taxon>
        <taxon>Rhizaria</taxon>
        <taxon>Retaria</taxon>
        <taxon>Foraminifera</taxon>
        <taxon>Monothalamids</taxon>
        <taxon>Reticulomyxidae</taxon>
        <taxon>Reticulomyxa</taxon>
    </lineage>
</organism>
<dbReference type="OrthoDB" id="537032at2759"/>
<feature type="compositionally biased region" description="Basic residues" evidence="5">
    <location>
        <begin position="115"/>
        <end position="130"/>
    </location>
</feature>
<keyword evidence="3 6" id="KW-1133">Transmembrane helix</keyword>
<evidence type="ECO:0000256" key="5">
    <source>
        <dbReference type="SAM" id="MobiDB-lite"/>
    </source>
</evidence>
<dbReference type="GO" id="GO:0046513">
    <property type="term" value="P:ceramide biosynthetic process"/>
    <property type="evidence" value="ECO:0007669"/>
    <property type="project" value="InterPro"/>
</dbReference>
<evidence type="ECO:0000256" key="2">
    <source>
        <dbReference type="ARBA" id="ARBA00022692"/>
    </source>
</evidence>
<dbReference type="InterPro" id="IPR006634">
    <property type="entry name" value="TLC-dom"/>
</dbReference>
<dbReference type="EMBL" id="ASPP01006283">
    <property type="protein sequence ID" value="ETO29061.1"/>
    <property type="molecule type" value="Genomic_DNA"/>
</dbReference>
<dbReference type="AlphaFoldDB" id="X6NST3"/>
<keyword evidence="4 6" id="KW-0472">Membrane</keyword>
<dbReference type="PANTHER" id="PTHR12560:SF0">
    <property type="entry name" value="LD18904P"/>
    <property type="match status" value="1"/>
</dbReference>
<feature type="transmembrane region" description="Helical" evidence="6">
    <location>
        <begin position="318"/>
        <end position="339"/>
    </location>
</feature>
<gene>
    <name evidence="8" type="ORF">RFI_08064</name>
</gene>
<dbReference type="GO" id="GO:0005783">
    <property type="term" value="C:endoplasmic reticulum"/>
    <property type="evidence" value="ECO:0007669"/>
    <property type="project" value="TreeGrafter"/>
</dbReference>
<reference evidence="8 9" key="1">
    <citation type="journal article" date="2013" name="Curr. Biol.">
        <title>The Genome of the Foraminiferan Reticulomyxa filosa.</title>
        <authorList>
            <person name="Glockner G."/>
            <person name="Hulsmann N."/>
            <person name="Schleicher M."/>
            <person name="Noegel A.A."/>
            <person name="Eichinger L."/>
            <person name="Gallinger C."/>
            <person name="Pawlowski J."/>
            <person name="Sierra R."/>
            <person name="Euteneuer U."/>
            <person name="Pillet L."/>
            <person name="Moustafa A."/>
            <person name="Platzer M."/>
            <person name="Groth M."/>
            <person name="Szafranski K."/>
            <person name="Schliwa M."/>
        </authorList>
    </citation>
    <scope>NUCLEOTIDE SEQUENCE [LARGE SCALE GENOMIC DNA]</scope>
</reference>
<dbReference type="Pfam" id="PF03798">
    <property type="entry name" value="TRAM_LAG1_CLN8"/>
    <property type="match status" value="1"/>
</dbReference>
<comment type="subcellular location">
    <subcellularLocation>
        <location evidence="1">Membrane</location>
        <topology evidence="1">Multi-pass membrane protein</topology>
    </subcellularLocation>
</comment>
<evidence type="ECO:0000256" key="1">
    <source>
        <dbReference type="ARBA" id="ARBA00004141"/>
    </source>
</evidence>
<keyword evidence="9" id="KW-1185">Reference proteome</keyword>
<evidence type="ECO:0000313" key="8">
    <source>
        <dbReference type="EMBL" id="ETO29061.1"/>
    </source>
</evidence>
<comment type="caution">
    <text evidence="8">The sequence shown here is derived from an EMBL/GenBank/DDBJ whole genome shotgun (WGS) entry which is preliminary data.</text>
</comment>
<dbReference type="SMART" id="SM00724">
    <property type="entry name" value="TLC"/>
    <property type="match status" value="1"/>
</dbReference>
<dbReference type="PANTHER" id="PTHR12560">
    <property type="entry name" value="LONGEVITY ASSURANCE FACTOR 1 LAG1"/>
    <property type="match status" value="1"/>
</dbReference>
<accession>X6NST3</accession>
<feature type="transmembrane region" description="Helical" evidence="6">
    <location>
        <begin position="193"/>
        <end position="211"/>
    </location>
</feature>
<dbReference type="GO" id="GO:0050291">
    <property type="term" value="F:sphingosine N-acyltransferase activity"/>
    <property type="evidence" value="ECO:0007669"/>
    <property type="project" value="InterPro"/>
</dbReference>
<feature type="transmembrane region" description="Helical" evidence="6">
    <location>
        <begin position="359"/>
        <end position="381"/>
    </location>
</feature>
<name>X6NST3_RETFI</name>
<feature type="region of interest" description="Disordered" evidence="5">
    <location>
        <begin position="112"/>
        <end position="135"/>
    </location>
</feature>
<evidence type="ECO:0000256" key="3">
    <source>
        <dbReference type="ARBA" id="ARBA00022989"/>
    </source>
</evidence>
<evidence type="ECO:0000256" key="4">
    <source>
        <dbReference type="ARBA" id="ARBA00023136"/>
    </source>
</evidence>
<keyword evidence="2 6" id="KW-0812">Transmembrane</keyword>